<comment type="pathway">
    <text evidence="8">Amino-acid biosynthesis; L-methionine biosynthesis via de novo pathway; O-acetyl-L-homoserine from L-homoserine: step 1/1.</text>
</comment>
<dbReference type="AlphaFoldDB" id="A0A1X1HBL2"/>
<feature type="active site" evidence="8">
    <location>
        <position position="237"/>
    </location>
</feature>
<dbReference type="GO" id="GO:0005737">
    <property type="term" value="C:cytoplasm"/>
    <property type="evidence" value="ECO:0007669"/>
    <property type="project" value="UniProtKB-SubCell"/>
</dbReference>
<evidence type="ECO:0000313" key="11">
    <source>
        <dbReference type="Proteomes" id="UP000193121"/>
    </source>
</evidence>
<dbReference type="FunFam" id="3.40.50.880:FF:000004">
    <property type="entry name" value="Homoserine O-succinyltransferase"/>
    <property type="match status" value="1"/>
</dbReference>
<feature type="active site" description="Proton acceptor" evidence="8">
    <location>
        <position position="235"/>
    </location>
</feature>
<evidence type="ECO:0000256" key="4">
    <source>
        <dbReference type="ARBA" id="ARBA00022679"/>
    </source>
</evidence>
<organism evidence="10 11">
    <name type="scientific">Streptococcus oralis subsp. oralis</name>
    <dbReference type="NCBI Taxonomy" id="1891914"/>
    <lineage>
        <taxon>Bacteria</taxon>
        <taxon>Bacillati</taxon>
        <taxon>Bacillota</taxon>
        <taxon>Bacilli</taxon>
        <taxon>Lactobacillales</taxon>
        <taxon>Streptococcaceae</taxon>
        <taxon>Streptococcus</taxon>
    </lineage>
</organism>
<dbReference type="PANTHER" id="PTHR20919">
    <property type="entry name" value="HOMOSERINE O-SUCCINYLTRANSFERASE"/>
    <property type="match status" value="1"/>
</dbReference>
<dbReference type="SUPFAM" id="SSF52317">
    <property type="entry name" value="Class I glutamine amidotransferase-like"/>
    <property type="match status" value="1"/>
</dbReference>
<feature type="binding site" evidence="8">
    <location>
        <position position="249"/>
    </location>
    <ligand>
        <name>substrate</name>
    </ligand>
</feature>
<dbReference type="GO" id="GO:0004414">
    <property type="term" value="F:homoserine O-acetyltransferase activity"/>
    <property type="evidence" value="ECO:0007669"/>
    <property type="project" value="UniProtKB-EC"/>
</dbReference>
<evidence type="ECO:0000256" key="7">
    <source>
        <dbReference type="ARBA" id="ARBA00049043"/>
    </source>
</evidence>
<accession>A0A1X1HBL2</accession>
<comment type="caution">
    <text evidence="10">The sequence shown here is derived from an EMBL/GenBank/DDBJ whole genome shotgun (WGS) entry which is preliminary data.</text>
</comment>
<dbReference type="CDD" id="cd03131">
    <property type="entry name" value="GATase1_HTS"/>
    <property type="match status" value="1"/>
</dbReference>
<evidence type="ECO:0000256" key="8">
    <source>
        <dbReference type="HAMAP-Rule" id="MF_00295"/>
    </source>
</evidence>
<keyword evidence="2 8" id="KW-0963">Cytoplasm</keyword>
<name>A0A1X1HBL2_STROR</name>
<dbReference type="InterPro" id="IPR033752">
    <property type="entry name" value="MetA_family"/>
</dbReference>
<comment type="similarity">
    <text evidence="8">Belongs to the MetA family.</text>
</comment>
<evidence type="ECO:0000256" key="5">
    <source>
        <dbReference type="ARBA" id="ARBA00023167"/>
    </source>
</evidence>
<evidence type="ECO:0000256" key="2">
    <source>
        <dbReference type="ARBA" id="ARBA00022490"/>
    </source>
</evidence>
<keyword evidence="3 8" id="KW-0028">Amino-acid biosynthesis</keyword>
<evidence type="ECO:0000256" key="9">
    <source>
        <dbReference type="PIRSR" id="PIRSR000450-1"/>
    </source>
</evidence>
<dbReference type="Pfam" id="PF04204">
    <property type="entry name" value="HTS"/>
    <property type="match status" value="1"/>
</dbReference>
<dbReference type="NCBIfam" id="TIGR01001">
    <property type="entry name" value="metA"/>
    <property type="match status" value="1"/>
</dbReference>
<comment type="caution">
    <text evidence="8">Lacks conserved residue(s) required for the propagation of feature annotation.</text>
</comment>
<comment type="catalytic activity">
    <reaction evidence="7 8">
        <text>L-homoserine + acetyl-CoA = O-acetyl-L-homoserine + CoA</text>
        <dbReference type="Rhea" id="RHEA:13701"/>
        <dbReference type="ChEBI" id="CHEBI:57287"/>
        <dbReference type="ChEBI" id="CHEBI:57288"/>
        <dbReference type="ChEBI" id="CHEBI:57476"/>
        <dbReference type="ChEBI" id="CHEBI:57716"/>
        <dbReference type="EC" id="2.3.1.31"/>
    </reaction>
</comment>
<dbReference type="PIRSF" id="PIRSF000450">
    <property type="entry name" value="H_ser_succinyltr"/>
    <property type="match status" value="1"/>
</dbReference>
<evidence type="ECO:0000313" key="10">
    <source>
        <dbReference type="EMBL" id="ORO58272.1"/>
    </source>
</evidence>
<dbReference type="GO" id="GO:0019281">
    <property type="term" value="P:L-methionine biosynthetic process from homoserine via O-succinyl-L-homoserine and cystathionine"/>
    <property type="evidence" value="ECO:0007669"/>
    <property type="project" value="InterPro"/>
</dbReference>
<evidence type="ECO:0000256" key="3">
    <source>
        <dbReference type="ARBA" id="ARBA00022605"/>
    </source>
</evidence>
<keyword evidence="5 8" id="KW-0486">Methionine biosynthesis</keyword>
<feature type="binding site" evidence="8">
    <location>
        <position position="192"/>
    </location>
    <ligand>
        <name>substrate</name>
    </ligand>
</feature>
<evidence type="ECO:0000256" key="6">
    <source>
        <dbReference type="ARBA" id="ARBA00023315"/>
    </source>
</evidence>
<comment type="subcellular location">
    <subcellularLocation>
        <location evidence="1 8">Cytoplasm</location>
    </subcellularLocation>
</comment>
<protein>
    <recommendedName>
        <fullName evidence="8">Homoserine O-acetyltransferase</fullName>
        <shortName evidence="8">HAT</shortName>
        <ecNumber evidence="8">2.3.1.31</ecNumber>
    </recommendedName>
    <alternativeName>
        <fullName evidence="8">Homoserine transacetylase</fullName>
        <shortName evidence="8">HTA</shortName>
    </alternativeName>
</protein>
<proteinExistence type="inferred from homology"/>
<dbReference type="GO" id="GO:0008899">
    <property type="term" value="F:homoserine O-succinyltransferase activity"/>
    <property type="evidence" value="ECO:0007669"/>
    <property type="project" value="UniProtKB-UniRule"/>
</dbReference>
<dbReference type="EMBL" id="NCUO01000012">
    <property type="protein sequence ID" value="ORO58272.1"/>
    <property type="molecule type" value="Genomic_DNA"/>
</dbReference>
<dbReference type="Proteomes" id="UP000193121">
    <property type="component" value="Unassembled WGS sequence"/>
</dbReference>
<dbReference type="UniPathway" id="UPA00051">
    <property type="reaction ID" value="UER00074"/>
</dbReference>
<reference evidence="10 11" key="1">
    <citation type="journal article" date="2016" name="Eur. J. Clin. Microbiol. Infect. Dis.">
        <title>Whole genome sequencing as a tool for phylogenetic analysis of clinical strains of Mitis group streptococci.</title>
        <authorList>
            <person name="Rasmussen L.H."/>
            <person name="Dargis R."/>
            <person name="Hojholt K."/>
            <person name="Christensen J.J."/>
            <person name="Skovgaard O."/>
            <person name="Justesen U.S."/>
            <person name="Rosenvinge F.S."/>
            <person name="Moser C."/>
            <person name="Lukjancenko O."/>
            <person name="Rasmussen S."/>
            <person name="Nielsen X.C."/>
        </authorList>
    </citation>
    <scope>NUCLEOTIDE SEQUENCE [LARGE SCALE GENOMIC DNA]</scope>
    <source>
        <strain evidence="10 11">OD_336064_07</strain>
    </source>
</reference>
<feature type="site" description="Important for acyl-CoA specificity" evidence="8">
    <location>
        <position position="111"/>
    </location>
</feature>
<feature type="site" description="Important for substrate specificity" evidence="8">
    <location>
        <position position="192"/>
    </location>
</feature>
<dbReference type="Gene3D" id="3.40.50.880">
    <property type="match status" value="1"/>
</dbReference>
<gene>
    <name evidence="8" type="primary">metAA</name>
    <name evidence="10" type="ORF">B7717_06130</name>
</gene>
<dbReference type="HAMAP" id="MF_00295">
    <property type="entry name" value="MetA_acyltransf"/>
    <property type="match status" value="1"/>
</dbReference>
<dbReference type="InterPro" id="IPR005697">
    <property type="entry name" value="HST_MetA"/>
</dbReference>
<comment type="function">
    <text evidence="8">Transfers an acetyl group from acetyl-CoA to L-homoserine, forming acetyl-L-homoserine.</text>
</comment>
<feature type="binding site" evidence="8">
    <location>
        <position position="163"/>
    </location>
    <ligand>
        <name>substrate</name>
    </ligand>
</feature>
<keyword evidence="4 8" id="KW-0808">Transferase</keyword>
<dbReference type="EC" id="2.3.1.31" evidence="8"/>
<keyword evidence="6 8" id="KW-0012">Acyltransferase</keyword>
<dbReference type="PANTHER" id="PTHR20919:SF0">
    <property type="entry name" value="HOMOSERINE O-SUCCINYLTRANSFERASE"/>
    <property type="match status" value="1"/>
</dbReference>
<evidence type="ECO:0000256" key="1">
    <source>
        <dbReference type="ARBA" id="ARBA00004496"/>
    </source>
</evidence>
<feature type="active site" description="Acyl-thioester intermediate" evidence="8 9">
    <location>
        <position position="142"/>
    </location>
</feature>
<sequence>MPIRIEKKLPAVEILRTENIFVMDDQRAAHQDIRPLKILILNLMPQKIVTETQLLRHLANTPLQLDIDFLYMETHRSKTTRAEHMETFYKTFSEVKNDFFDGMIITGAPVEHLPFEEVDYWEEFKQVIEWSKTHVFSTLHICWGAQAGLYARYGVEKYQMEQKLSGIYPQDTLKEGHLLFRGFDDSYVAPHSRHTEIYKEEILGKTNLEILSEGEQVGVSILASRDLREIYSFGHLEYDRDTLAKEYFRDCEAGLNPNIPENYFKNDDVNETPCLCWSSSAALFFSNWVNYAVYQETPFDWKKVEDDAASFGYL</sequence>
<dbReference type="InterPro" id="IPR029062">
    <property type="entry name" value="Class_I_gatase-like"/>
</dbReference>
<dbReference type="RefSeq" id="WP_084944384.1">
    <property type="nucleotide sequence ID" value="NZ_NCUO01000012.1"/>
</dbReference>